<dbReference type="Pfam" id="PF08124">
    <property type="entry name" value="Lyase_8_N"/>
    <property type="match status" value="1"/>
</dbReference>
<protein>
    <submittedName>
        <fullName evidence="3">ODV-E66</fullName>
    </submittedName>
</protein>
<feature type="domain" description="Baculovirus ODV-E66 C-terminal" evidence="1">
    <location>
        <begin position="278"/>
        <end position="655"/>
    </location>
</feature>
<reference evidence="3" key="1">
    <citation type="journal article" date="2019" name="Viruses">
        <title>A Novel Alphabaculovirus from the Soybean Looper, Chrysodeixis includens, that Produces Tetrahedral Occlusion Bodies and Encodes Two Copies of he65.</title>
        <authorList>
            <person name="Harrison R.L."/>
            <person name="Rowley D.L."/>
            <person name="Popham H.J.R."/>
        </authorList>
    </citation>
    <scope>NUCLEOTIDE SEQUENCE</scope>
    <source>
        <strain evidence="3">ChinNPV-1</strain>
    </source>
</reference>
<dbReference type="Gene3D" id="2.70.98.100">
    <property type="entry name" value="Baculovirus E66 occlusion-derived virus envelope protein, domain 2"/>
    <property type="match status" value="1"/>
</dbReference>
<evidence type="ECO:0000313" key="4">
    <source>
        <dbReference type="Proteomes" id="UP001162233"/>
    </source>
</evidence>
<dbReference type="GeneID" id="80541303"/>
<proteinExistence type="predicted"/>
<organism evidence="3 4">
    <name type="scientific">Chrysodeixis includens nucleopolyhedrovirus</name>
    <dbReference type="NCBI Taxonomy" id="1207438"/>
    <lineage>
        <taxon>Viruses</taxon>
        <taxon>Viruses incertae sedis</taxon>
        <taxon>Naldaviricetes</taxon>
        <taxon>Lefavirales</taxon>
        <taxon>Baculoviridae</taxon>
        <taxon>Alphabaculovirus</taxon>
        <taxon>Alphabaculovirus chrincludentis</taxon>
        <taxon>Alphabaculovirus alterchrincludentis</taxon>
    </lineage>
</organism>
<dbReference type="RefSeq" id="YP_010802533.1">
    <property type="nucleotide sequence ID" value="NC_077025.1"/>
</dbReference>
<keyword evidence="4" id="KW-1185">Reference proteome</keyword>
<dbReference type="Pfam" id="PF04850">
    <property type="entry name" value="Baculo_E66"/>
    <property type="match status" value="1"/>
</dbReference>
<dbReference type="InterPro" id="IPR012970">
    <property type="entry name" value="Lyase_8_alpha_N"/>
</dbReference>
<evidence type="ECO:0000313" key="3">
    <source>
        <dbReference type="EMBL" id="QED40617.1"/>
    </source>
</evidence>
<dbReference type="Gene3D" id="1.50.10.100">
    <property type="entry name" value="Chondroitin AC/alginate lyase"/>
    <property type="match status" value="1"/>
</dbReference>
<dbReference type="Proteomes" id="UP001162233">
    <property type="component" value="Segment"/>
</dbReference>
<dbReference type="KEGG" id="vg:80541303"/>
<feature type="domain" description="Polysaccharide lyase 8 N-terminal alpha-helical" evidence="2">
    <location>
        <begin position="46"/>
        <end position="255"/>
    </location>
</feature>
<sequence length="664" mass="75810">MWTLFIIVIVVAIVILFIFNTPNDLTRSVNQYTPNNDLERFEDYYIKTLQMKFRQKAEKVANPTRQFTDDGNIFAGLDPWNNVPQFGTVCHTLIGYGVRFRNPSDSLYLDQDLASNLSKALYVIESHLPFPAPVNQAPWGPQADWYHFSITMPEVFQNTCIVLRGFYNLDDIVTRVLAEYLPLPTFALGWQRTAGNAMRMCLPYSYGQLLRGYTFRQIKAETQVQYVLNLINFPLVERGNGIHQDYTYFDHTDVRAYGYLINSYFTFDYYNFLFGDDTVNMYNLYNSISLIGCKQGLANPAVLSRNGAHYSNVLGYFIEYQNEIVSADFSKILTLRNDKYFGSVVGQAPEIAYYEADPTNNIHAPLWIMTRKIWPNNAAIITYRRDMLPFESGIILTNQLNGPQIIQTTGPSTSSFHPEFAHTAICNTTNAGAMSMHAKFAALKIEFYSHTLYHRLGMFHLYERIKTHDPELNNASRVIILTRDLSVQQPFDDLGNNQTSNGVVSKHHNIVNYGRNFPNFSIREVTNARMQNLEQTIAIELMRNGTGASCFSLLTQNDLSQDNTTCTFDQNTSAFIINTNSSTIQCVINFPIVIIRDNETNEITINNAMSTSTYEHTLEFNTIEEALSLLSMTISSLKVPASITKTSSHFVFRNKHSNQFKFTF</sequence>
<accession>A0A5B8YRB9</accession>
<dbReference type="InterPro" id="IPR008929">
    <property type="entry name" value="Chondroitin_lyas"/>
</dbReference>
<evidence type="ECO:0000259" key="1">
    <source>
        <dbReference type="Pfam" id="PF04850"/>
    </source>
</evidence>
<dbReference type="SUPFAM" id="SSF48230">
    <property type="entry name" value="Chondroitin AC/alginate lyase"/>
    <property type="match status" value="1"/>
</dbReference>
<name>A0A5B8YRB9_9ABAC</name>
<dbReference type="InterPro" id="IPR006934">
    <property type="entry name" value="ODV-E66_C_baculovirus"/>
</dbReference>
<evidence type="ECO:0000259" key="2">
    <source>
        <dbReference type="Pfam" id="PF08124"/>
    </source>
</evidence>
<dbReference type="InterPro" id="IPR043082">
    <property type="entry name" value="Baculo_ODV-E66_core"/>
</dbReference>
<dbReference type="GO" id="GO:0019031">
    <property type="term" value="C:viral envelope"/>
    <property type="evidence" value="ECO:0007669"/>
    <property type="project" value="InterPro"/>
</dbReference>
<dbReference type="EMBL" id="MK746083">
    <property type="protein sequence ID" value="QED40617.1"/>
    <property type="molecule type" value="Genomic_DNA"/>
</dbReference>